<protein>
    <submittedName>
        <fullName evidence="4">TIGR03943 family protein</fullName>
    </submittedName>
</protein>
<dbReference type="PANTHER" id="PTHR40047">
    <property type="entry name" value="UPF0703 PROTEIN YCGQ"/>
    <property type="match status" value="1"/>
</dbReference>
<gene>
    <name evidence="4" type="ORF">B5M42_02175</name>
</gene>
<feature type="domain" description="DUF1980" evidence="2">
    <location>
        <begin position="23"/>
        <end position="137"/>
    </location>
</feature>
<feature type="transmembrane region" description="Helical" evidence="1">
    <location>
        <begin position="21"/>
        <end position="39"/>
    </location>
</feature>
<feature type="transmembrane region" description="Helical" evidence="1">
    <location>
        <begin position="105"/>
        <end position="122"/>
    </location>
</feature>
<keyword evidence="1" id="KW-1133">Transmembrane helix</keyword>
<evidence type="ECO:0000259" key="2">
    <source>
        <dbReference type="Pfam" id="PF09323"/>
    </source>
</evidence>
<dbReference type="InterPro" id="IPR015402">
    <property type="entry name" value="DUF1980"/>
</dbReference>
<sequence length="328" mass="35693">MISEGGDALNPTLARSRKLHAVIRTVILFLFSYYISTLVKGGDIEYYLAPRMVRYEKWAVIALFVVSLVQLYETLTLLFNEKKTELPACDCGHDHEEQQSPIKSALIYVLFLIPLAAGFLLPNTELGSAVFVQKGVQLTGSSVLGSTAGGLSSGTADSSADTAAPAIPADPSTLSQADLNKLFPNKLMQVFVNHGIALFKQPLIDVTEKQFMETLATVNLYLDNYVDKQIRISGFVYHMDNLGPNQYVLGRLAVGCCAADAIPVGVVVEGAEPMKLGNDSWVSVKGTIAKTKIGSQNVLLVRASETEKIKKPQTGFYVYRDSGFYLAQ</sequence>
<organism evidence="4 5">
    <name type="scientific">Paenibacillus athensensis</name>
    <dbReference type="NCBI Taxonomy" id="1967502"/>
    <lineage>
        <taxon>Bacteria</taxon>
        <taxon>Bacillati</taxon>
        <taxon>Bacillota</taxon>
        <taxon>Bacilli</taxon>
        <taxon>Bacillales</taxon>
        <taxon>Paenibacillaceae</taxon>
        <taxon>Paenibacillus</taxon>
    </lineage>
</organism>
<keyword evidence="1" id="KW-0812">Transmembrane</keyword>
<reference evidence="4 5" key="1">
    <citation type="submission" date="2017-03" db="EMBL/GenBank/DDBJ databases">
        <title>Isolation of Levoglucosan Utilizing Bacteria.</title>
        <authorList>
            <person name="Arya A.S."/>
        </authorList>
    </citation>
    <scope>NUCLEOTIDE SEQUENCE [LARGE SCALE GENOMIC DNA]</scope>
    <source>
        <strain evidence="4 5">MEC069</strain>
    </source>
</reference>
<dbReference type="OrthoDB" id="9770408at2"/>
<keyword evidence="1" id="KW-0472">Membrane</keyword>
<evidence type="ECO:0000313" key="4">
    <source>
        <dbReference type="EMBL" id="TFE91274.1"/>
    </source>
</evidence>
<comment type="caution">
    <text evidence="4">The sequence shown here is derived from an EMBL/GenBank/DDBJ whole genome shotgun (WGS) entry which is preliminary data.</text>
</comment>
<dbReference type="Pfam" id="PF21537">
    <property type="entry name" value="DUF1980_C"/>
    <property type="match status" value="1"/>
</dbReference>
<name>A0A4Y8Q9H2_9BACL</name>
<accession>A0A4Y8Q9H2</accession>
<dbReference type="PANTHER" id="PTHR40047:SF1">
    <property type="entry name" value="UPF0703 PROTEIN YCGQ"/>
    <property type="match status" value="1"/>
</dbReference>
<evidence type="ECO:0000259" key="3">
    <source>
        <dbReference type="Pfam" id="PF21537"/>
    </source>
</evidence>
<dbReference type="Proteomes" id="UP000298246">
    <property type="component" value="Unassembled WGS sequence"/>
</dbReference>
<keyword evidence="5" id="KW-1185">Reference proteome</keyword>
<feature type="domain" description="DUF1980" evidence="3">
    <location>
        <begin position="200"/>
        <end position="320"/>
    </location>
</feature>
<dbReference type="InterPro" id="IPR048493">
    <property type="entry name" value="DUF1980_N"/>
</dbReference>
<dbReference type="Pfam" id="PF09323">
    <property type="entry name" value="DUF1980"/>
    <property type="match status" value="1"/>
</dbReference>
<dbReference type="NCBIfam" id="TIGR03943">
    <property type="entry name" value="TIGR03943 family putative permease subunit"/>
    <property type="match status" value="1"/>
</dbReference>
<dbReference type="AlphaFoldDB" id="A0A4Y8Q9H2"/>
<dbReference type="InterPro" id="IPR052955">
    <property type="entry name" value="UPF0703_membrane_permease"/>
</dbReference>
<proteinExistence type="predicted"/>
<evidence type="ECO:0000313" key="5">
    <source>
        <dbReference type="Proteomes" id="UP000298246"/>
    </source>
</evidence>
<dbReference type="InterPro" id="IPR048447">
    <property type="entry name" value="DUF1980_C"/>
</dbReference>
<dbReference type="EMBL" id="MYFO01000002">
    <property type="protein sequence ID" value="TFE91274.1"/>
    <property type="molecule type" value="Genomic_DNA"/>
</dbReference>
<feature type="transmembrane region" description="Helical" evidence="1">
    <location>
        <begin position="59"/>
        <end position="79"/>
    </location>
</feature>
<evidence type="ECO:0000256" key="1">
    <source>
        <dbReference type="SAM" id="Phobius"/>
    </source>
</evidence>